<dbReference type="SMART" id="SM01292">
    <property type="entry name" value="N1221"/>
    <property type="match status" value="1"/>
</dbReference>
<dbReference type="OrthoDB" id="18234at2759"/>
<accession>A0A9W9ZAR1</accession>
<dbReference type="Pfam" id="PF07923">
    <property type="entry name" value="N1221"/>
    <property type="match status" value="1"/>
</dbReference>
<organism evidence="3 4">
    <name type="scientific">Desmophyllum pertusum</name>
    <dbReference type="NCBI Taxonomy" id="174260"/>
    <lineage>
        <taxon>Eukaryota</taxon>
        <taxon>Metazoa</taxon>
        <taxon>Cnidaria</taxon>
        <taxon>Anthozoa</taxon>
        <taxon>Hexacorallia</taxon>
        <taxon>Scleractinia</taxon>
        <taxon>Caryophylliina</taxon>
        <taxon>Caryophylliidae</taxon>
        <taxon>Desmophyllum</taxon>
    </lineage>
</organism>
<protein>
    <submittedName>
        <fullName evidence="3">Striatin-interacting protein 2</fullName>
    </submittedName>
</protein>
<feature type="domain" description="Far11/STRP N-terminal" evidence="2">
    <location>
        <begin position="33"/>
        <end position="310"/>
    </location>
</feature>
<dbReference type="GO" id="GO:0005829">
    <property type="term" value="C:cytosol"/>
    <property type="evidence" value="ECO:0007669"/>
    <property type="project" value="TreeGrafter"/>
</dbReference>
<dbReference type="PANTHER" id="PTHR13239:SF4">
    <property type="entry name" value="AT25231P"/>
    <property type="match status" value="1"/>
</dbReference>
<evidence type="ECO:0000256" key="1">
    <source>
        <dbReference type="SAM" id="MobiDB-lite"/>
    </source>
</evidence>
<comment type="caution">
    <text evidence="3">The sequence shown here is derived from an EMBL/GenBank/DDBJ whole genome shotgun (WGS) entry which is preliminary data.</text>
</comment>
<evidence type="ECO:0000313" key="4">
    <source>
        <dbReference type="Proteomes" id="UP001163046"/>
    </source>
</evidence>
<proteinExistence type="predicted"/>
<name>A0A9W9ZAR1_9CNID</name>
<sequence length="314" mass="36128">MEGSIDRKQRGIPKLRDLLRRQRRESEGQLDSTPEVDFTYDDADRKSAEIAELYSYTEEFEFKFNREAFEITLYAMTQDSDKWTEMDQNERRKLLFLVIERCEAVDPDVRLTAARVLLYLVQGNFGEVSDEQEQREWSQFNVFFLYKMGVLPLLIQLVNVEIENTDAAISALQKPSVSVADSVTMRVYLNIIYTIVEVMRCTDPGDSEEMAETQEMFFMELSQPVDGDELLPVLLLEMILKYCAGSCPHFPIKKILLLLWKTVLISLGGIEELAKKKEDLRVATGLPASYEAQCPPQQPTIKERTPAPHTPPQR</sequence>
<dbReference type="PANTHER" id="PTHR13239">
    <property type="entry name" value="PROTEIN REQUIRED FOR HYPHAL ANASTOMOSIS HAM-2"/>
    <property type="match status" value="1"/>
</dbReference>
<evidence type="ECO:0000259" key="2">
    <source>
        <dbReference type="SMART" id="SM01292"/>
    </source>
</evidence>
<dbReference type="GO" id="GO:0007010">
    <property type="term" value="P:cytoskeleton organization"/>
    <property type="evidence" value="ECO:0007669"/>
    <property type="project" value="TreeGrafter"/>
</dbReference>
<reference evidence="3" key="1">
    <citation type="submission" date="2023-01" db="EMBL/GenBank/DDBJ databases">
        <title>Genome assembly of the deep-sea coral Lophelia pertusa.</title>
        <authorList>
            <person name="Herrera S."/>
            <person name="Cordes E."/>
        </authorList>
    </citation>
    <scope>NUCLEOTIDE SEQUENCE</scope>
    <source>
        <strain evidence="3">USNM1676648</strain>
        <tissue evidence="3">Polyp</tissue>
    </source>
</reference>
<keyword evidence="4" id="KW-1185">Reference proteome</keyword>
<dbReference type="EMBL" id="MU826371">
    <property type="protein sequence ID" value="KAJ7377890.1"/>
    <property type="molecule type" value="Genomic_DNA"/>
</dbReference>
<dbReference type="AlphaFoldDB" id="A0A9W9ZAR1"/>
<dbReference type="InterPro" id="IPR012486">
    <property type="entry name" value="Far11/STRP_N"/>
</dbReference>
<feature type="region of interest" description="Disordered" evidence="1">
    <location>
        <begin position="290"/>
        <end position="314"/>
    </location>
</feature>
<evidence type="ECO:0000313" key="3">
    <source>
        <dbReference type="EMBL" id="KAJ7377890.1"/>
    </source>
</evidence>
<dbReference type="Proteomes" id="UP001163046">
    <property type="component" value="Unassembled WGS sequence"/>
</dbReference>
<gene>
    <name evidence="3" type="primary">STRIP2_2</name>
    <name evidence="3" type="ORF">OS493_025784</name>
</gene>
<dbReference type="InterPro" id="IPR040185">
    <property type="entry name" value="Far11/STRP"/>
</dbReference>